<reference evidence="1 2" key="1">
    <citation type="submission" date="2018-11" db="EMBL/GenBank/DDBJ databases">
        <authorList>
            <consortium name="Pathogen Informatics"/>
        </authorList>
    </citation>
    <scope>NUCLEOTIDE SEQUENCE [LARGE SCALE GENOMIC DNA]</scope>
</reference>
<dbReference type="AlphaFoldDB" id="A0A3P7N3N3"/>
<name>A0A3P7N3N3_CYLGO</name>
<evidence type="ECO:0000313" key="2">
    <source>
        <dbReference type="Proteomes" id="UP000271889"/>
    </source>
</evidence>
<dbReference type="Proteomes" id="UP000271889">
    <property type="component" value="Unassembled WGS sequence"/>
</dbReference>
<proteinExistence type="predicted"/>
<accession>A0A3P7N3N3</accession>
<protein>
    <submittedName>
        <fullName evidence="1">Uncharacterized protein</fullName>
    </submittedName>
</protein>
<sequence>MMRTAAKNSRATRMRSRKLNSAYRCFELVKLTKKTT</sequence>
<gene>
    <name evidence="1" type="ORF">CGOC_LOCUS12565</name>
</gene>
<dbReference type="EMBL" id="UYRV01124143">
    <property type="protein sequence ID" value="VDN34200.1"/>
    <property type="molecule type" value="Genomic_DNA"/>
</dbReference>
<organism evidence="1 2">
    <name type="scientific">Cylicostephanus goldi</name>
    <name type="common">Nematode worm</name>
    <dbReference type="NCBI Taxonomy" id="71465"/>
    <lineage>
        <taxon>Eukaryota</taxon>
        <taxon>Metazoa</taxon>
        <taxon>Ecdysozoa</taxon>
        <taxon>Nematoda</taxon>
        <taxon>Chromadorea</taxon>
        <taxon>Rhabditida</taxon>
        <taxon>Rhabditina</taxon>
        <taxon>Rhabditomorpha</taxon>
        <taxon>Strongyloidea</taxon>
        <taxon>Strongylidae</taxon>
        <taxon>Cylicostephanus</taxon>
    </lineage>
</organism>
<keyword evidence="2" id="KW-1185">Reference proteome</keyword>
<evidence type="ECO:0000313" key="1">
    <source>
        <dbReference type="EMBL" id="VDN34200.1"/>
    </source>
</evidence>